<protein>
    <submittedName>
        <fullName evidence="1">Uncharacterized protein</fullName>
    </submittedName>
</protein>
<reference evidence="1 2" key="1">
    <citation type="submission" date="2019-05" db="EMBL/GenBank/DDBJ databases">
        <title>Another draft genome of Portunus trituberculatus and its Hox gene families provides insights of decapod evolution.</title>
        <authorList>
            <person name="Jeong J.-H."/>
            <person name="Song I."/>
            <person name="Kim S."/>
            <person name="Choi T."/>
            <person name="Kim D."/>
            <person name="Ryu S."/>
            <person name="Kim W."/>
        </authorList>
    </citation>
    <scope>NUCLEOTIDE SEQUENCE [LARGE SCALE GENOMIC DNA]</scope>
    <source>
        <tissue evidence="1">Muscle</tissue>
    </source>
</reference>
<dbReference type="EMBL" id="VSRR010002558">
    <property type="protein sequence ID" value="MPC32079.1"/>
    <property type="molecule type" value="Genomic_DNA"/>
</dbReference>
<dbReference type="Proteomes" id="UP000324222">
    <property type="component" value="Unassembled WGS sequence"/>
</dbReference>
<dbReference type="AlphaFoldDB" id="A0A5B7EFM6"/>
<evidence type="ECO:0000313" key="1">
    <source>
        <dbReference type="EMBL" id="MPC32079.1"/>
    </source>
</evidence>
<accession>A0A5B7EFM6</accession>
<organism evidence="1 2">
    <name type="scientific">Portunus trituberculatus</name>
    <name type="common">Swimming crab</name>
    <name type="synonym">Neptunus trituberculatus</name>
    <dbReference type="NCBI Taxonomy" id="210409"/>
    <lineage>
        <taxon>Eukaryota</taxon>
        <taxon>Metazoa</taxon>
        <taxon>Ecdysozoa</taxon>
        <taxon>Arthropoda</taxon>
        <taxon>Crustacea</taxon>
        <taxon>Multicrustacea</taxon>
        <taxon>Malacostraca</taxon>
        <taxon>Eumalacostraca</taxon>
        <taxon>Eucarida</taxon>
        <taxon>Decapoda</taxon>
        <taxon>Pleocyemata</taxon>
        <taxon>Brachyura</taxon>
        <taxon>Eubrachyura</taxon>
        <taxon>Portunoidea</taxon>
        <taxon>Portunidae</taxon>
        <taxon>Portuninae</taxon>
        <taxon>Portunus</taxon>
    </lineage>
</organism>
<comment type="caution">
    <text evidence="1">The sequence shown here is derived from an EMBL/GenBank/DDBJ whole genome shotgun (WGS) entry which is preliminary data.</text>
</comment>
<evidence type="ECO:0000313" key="2">
    <source>
        <dbReference type="Proteomes" id="UP000324222"/>
    </source>
</evidence>
<keyword evidence="2" id="KW-1185">Reference proteome</keyword>
<proteinExistence type="predicted"/>
<gene>
    <name evidence="1" type="ORF">E2C01_025382</name>
</gene>
<name>A0A5B7EFM6_PORTR</name>
<sequence>MYAESNDNVNYDNELPKHSYPLTSIILSSVRMPGLHRWRMLRPSRSTSSVQESFFPNTLYKTLHVHLTETQQVQWSTLCGQEDYFSLPVLLLML</sequence>